<accession>A0A8C5NKB3</accession>
<sequence length="121" mass="12908">MSGCPRNLGVPPQLSGCPRVPHSSRGAPNLRVPLQSRGAPNLGAPPFWGCSPHFGGAPILGVPSPLRQRLSSASSRARLSLSALFFSFSFSNFFFHCSAVSSRFTEAVFLMVLALPNLPAW</sequence>
<dbReference type="AlphaFoldDB" id="A0A8C5NKB3"/>
<dbReference type="Ensembl" id="ENSJHYT00000006071.1">
    <property type="protein sequence ID" value="ENSJHYP00000004946.1"/>
    <property type="gene ID" value="ENSJHYG00000004056.1"/>
</dbReference>
<keyword evidence="3" id="KW-1185">Reference proteome</keyword>
<reference evidence="2" key="1">
    <citation type="submission" date="2025-08" db="UniProtKB">
        <authorList>
            <consortium name="Ensembl"/>
        </authorList>
    </citation>
    <scope>IDENTIFICATION</scope>
</reference>
<name>A0A8C5NKB3_JUNHY</name>
<feature type="region of interest" description="Disordered" evidence="1">
    <location>
        <begin position="15"/>
        <end position="37"/>
    </location>
</feature>
<organism evidence="2 3">
    <name type="scientific">Junco hyemalis</name>
    <name type="common">Dark-eyed junco</name>
    <dbReference type="NCBI Taxonomy" id="40217"/>
    <lineage>
        <taxon>Eukaryota</taxon>
        <taxon>Metazoa</taxon>
        <taxon>Chordata</taxon>
        <taxon>Craniata</taxon>
        <taxon>Vertebrata</taxon>
        <taxon>Euteleostomi</taxon>
        <taxon>Archelosauria</taxon>
        <taxon>Archosauria</taxon>
        <taxon>Dinosauria</taxon>
        <taxon>Saurischia</taxon>
        <taxon>Theropoda</taxon>
        <taxon>Coelurosauria</taxon>
        <taxon>Aves</taxon>
        <taxon>Neognathae</taxon>
        <taxon>Neoaves</taxon>
        <taxon>Telluraves</taxon>
        <taxon>Australaves</taxon>
        <taxon>Passeriformes</taxon>
        <taxon>Passerellidae</taxon>
        <taxon>Junco</taxon>
    </lineage>
</organism>
<evidence type="ECO:0000256" key="1">
    <source>
        <dbReference type="SAM" id="MobiDB-lite"/>
    </source>
</evidence>
<proteinExistence type="predicted"/>
<evidence type="ECO:0000313" key="3">
    <source>
        <dbReference type="Proteomes" id="UP000694408"/>
    </source>
</evidence>
<evidence type="ECO:0000313" key="2">
    <source>
        <dbReference type="Ensembl" id="ENSJHYP00000004946.1"/>
    </source>
</evidence>
<dbReference type="Proteomes" id="UP000694408">
    <property type="component" value="Unplaced"/>
</dbReference>
<protein>
    <submittedName>
        <fullName evidence="2">Uncharacterized protein</fullName>
    </submittedName>
</protein>
<reference evidence="2" key="2">
    <citation type="submission" date="2025-09" db="UniProtKB">
        <authorList>
            <consortium name="Ensembl"/>
        </authorList>
    </citation>
    <scope>IDENTIFICATION</scope>
</reference>